<dbReference type="GO" id="GO:0003723">
    <property type="term" value="F:RNA binding"/>
    <property type="evidence" value="ECO:0007669"/>
    <property type="project" value="InterPro"/>
</dbReference>
<dbReference type="Proteomes" id="UP000005270">
    <property type="component" value="Chromosome"/>
</dbReference>
<dbReference type="STRING" id="1184251.TCELL_0213"/>
<dbReference type="EMBL" id="CP003531">
    <property type="protein sequence ID" value="AFK50638.1"/>
    <property type="molecule type" value="Genomic_DNA"/>
</dbReference>
<dbReference type="InterPro" id="IPR036974">
    <property type="entry name" value="PUA_sf"/>
</dbReference>
<dbReference type="PANTHER" id="PTHR22798:SF0">
    <property type="entry name" value="MALIGNANT T-CELL-AMPLIFIED SEQUENCE 1"/>
    <property type="match status" value="1"/>
</dbReference>
<feature type="domain" description="PUA" evidence="1">
    <location>
        <begin position="92"/>
        <end position="167"/>
    </location>
</feature>
<protein>
    <submittedName>
        <fullName evidence="2">PUA domain containing protein</fullName>
    </submittedName>
</protein>
<dbReference type="SUPFAM" id="SSF88697">
    <property type="entry name" value="PUA domain-like"/>
    <property type="match status" value="1"/>
</dbReference>
<dbReference type="AlphaFoldDB" id="I3TD00"/>
<dbReference type="Gene3D" id="2.30.130.10">
    <property type="entry name" value="PUA domain"/>
    <property type="match status" value="1"/>
</dbReference>
<evidence type="ECO:0000313" key="2">
    <source>
        <dbReference type="EMBL" id="AFK50638.1"/>
    </source>
</evidence>
<dbReference type="KEGG" id="thg:TCELL_0213"/>
<dbReference type="eggNOG" id="arCOG00985">
    <property type="taxonomic scope" value="Archaea"/>
</dbReference>
<dbReference type="PANTHER" id="PTHR22798">
    <property type="entry name" value="MCT-1 PROTEIN"/>
    <property type="match status" value="1"/>
</dbReference>
<evidence type="ECO:0000313" key="3">
    <source>
        <dbReference type="Proteomes" id="UP000005270"/>
    </source>
</evidence>
<accession>I3TD00</accession>
<dbReference type="PROSITE" id="PS50890">
    <property type="entry name" value="PUA"/>
    <property type="match status" value="1"/>
</dbReference>
<gene>
    <name evidence="2" type="ordered locus">TCELL_0213</name>
</gene>
<dbReference type="InterPro" id="IPR002478">
    <property type="entry name" value="PUA"/>
</dbReference>
<dbReference type="NCBIfam" id="TIGR00451">
    <property type="entry name" value="unchar_dom_2"/>
    <property type="match status" value="1"/>
</dbReference>
<dbReference type="HOGENOM" id="CLU_090468_1_1_2"/>
<dbReference type="Pfam" id="PF09183">
    <property type="entry name" value="DUF1947"/>
    <property type="match status" value="1"/>
</dbReference>
<dbReference type="PIRSF" id="PIRSF005067">
    <property type="entry name" value="Tma_RNA-bind_prd"/>
    <property type="match status" value="1"/>
</dbReference>
<organism evidence="2 3">
    <name type="scientific">Thermogladius calderae (strain DSM 22663 / VKM B-2946 / 1633)</name>
    <dbReference type="NCBI Taxonomy" id="1184251"/>
    <lineage>
        <taxon>Archaea</taxon>
        <taxon>Thermoproteota</taxon>
        <taxon>Thermoprotei</taxon>
        <taxon>Desulfurococcales</taxon>
        <taxon>Desulfurococcaceae</taxon>
        <taxon>Thermogladius</taxon>
    </lineage>
</organism>
<dbReference type="Gene3D" id="3.10.450.120">
    <property type="entry name" value="Pre-PUA domain, domain 1"/>
    <property type="match status" value="1"/>
</dbReference>
<dbReference type="SMART" id="SM00359">
    <property type="entry name" value="PUA"/>
    <property type="match status" value="1"/>
</dbReference>
<dbReference type="NCBIfam" id="TIGR03684">
    <property type="entry name" value="arCOG00985"/>
    <property type="match status" value="1"/>
</dbReference>
<name>I3TD00_THEC1</name>
<evidence type="ECO:0000259" key="1">
    <source>
        <dbReference type="SMART" id="SM00359"/>
    </source>
</evidence>
<reference evidence="2 3" key="1">
    <citation type="journal article" date="2012" name="J. Bacteriol.">
        <title>Complete genome sequence of the hyperthermophilic cellulolytic Crenarchaeon 'Thermogladius cellulolyticus' 1633.</title>
        <authorList>
            <person name="Mardanov A.V."/>
            <person name="Kochetkova T.V."/>
            <person name="Beletsky A.V."/>
            <person name="Bonch-Osmolovskaya E.A."/>
            <person name="Ravin N.V."/>
            <person name="Skryabin K.G."/>
        </authorList>
    </citation>
    <scope>NUCLEOTIDE SEQUENCE [LARGE SCALE GENOMIC DNA]</scope>
    <source>
        <strain evidence="3">DSM 22663 / VKM B-2946 / 1633</strain>
    </source>
</reference>
<sequence length="175" mass="19666">MLKYLTLFKYLTSRFTGMLRHPLSKKEKRGLLQELSAKFGFLGLDVEQPLEHGRDEDGEYIIVGRSIALVKTGDKWFPALRYVLERGLKPSPGIYVDRGATNALLRGADLMAPGVRRVEGNFSKDDIVFVYDEESGKPVALGVALYSSDELKSLNRGKVVKVIHFVGDKFFNKKV</sequence>
<dbReference type="InterPro" id="IPR004521">
    <property type="entry name" value="Uncharacterised_CHP00451"/>
</dbReference>
<dbReference type="InterPro" id="IPR015947">
    <property type="entry name" value="PUA-like_sf"/>
</dbReference>
<dbReference type="InterPro" id="IPR022430">
    <property type="entry name" value="CHP03684"/>
</dbReference>
<dbReference type="InParanoid" id="I3TD00"/>
<dbReference type="Pfam" id="PF01472">
    <property type="entry name" value="PUA"/>
    <property type="match status" value="1"/>
</dbReference>
<dbReference type="GO" id="GO:0001731">
    <property type="term" value="P:formation of translation preinitiation complex"/>
    <property type="evidence" value="ECO:0007669"/>
    <property type="project" value="TreeGrafter"/>
</dbReference>
<dbReference type="InterPro" id="IPR016437">
    <property type="entry name" value="MCT-1/Tma20"/>
</dbReference>
<keyword evidence="3" id="KW-1185">Reference proteome</keyword>
<dbReference type="InterPro" id="IPR015266">
    <property type="entry name" value="DUF1947"/>
</dbReference>
<proteinExistence type="predicted"/>
<dbReference type="FunCoup" id="I3TD00">
    <property type="interactions" value="43"/>
</dbReference>